<keyword evidence="5" id="KW-0694">RNA-binding</keyword>
<dbReference type="GO" id="GO:0005737">
    <property type="term" value="C:cytoplasm"/>
    <property type="evidence" value="ECO:0007669"/>
    <property type="project" value="TreeGrafter"/>
</dbReference>
<keyword evidence="4" id="KW-0862">Zinc</keyword>
<dbReference type="GO" id="GO:0030488">
    <property type="term" value="P:tRNA methylation"/>
    <property type="evidence" value="ECO:0007669"/>
    <property type="project" value="TreeGrafter"/>
</dbReference>
<accession>A0A8B7NBG4</accession>
<evidence type="ECO:0000256" key="5">
    <source>
        <dbReference type="ARBA" id="ARBA00022884"/>
    </source>
</evidence>
<dbReference type="OrthoDB" id="271595at2759"/>
<sequence length="637" mass="71367">MTFMNKKYSKKVARCVKILEKDFPSLCPGMSTDRYQVIYIGNIGHTTGYDETSILQLLHLHQAEKGSCQLALFPGKQYSFVQYTDEESANAALKTLTRDACTKEGLHQHSKVYACLVPSMPAVAWPTMHDCPPGLRLLEDFINVEEEHSLMNLIDWETAPSDSHLGGSLKNRSVRHFGYEFEYGSNSIDASCPLLAAPLPTELLAIMDRMVKQGTLQCMPDQITVNRYLPGQGIPAHTDSHGSCGSELASLSLGGPVLMNWTAPSRLLQQQREALSTDLPAADHDEILSPTDTLMGYNMLLPPRSLCVFSGEARYCWQHGIKARQYDVHHSSDGHLQLVKRQLRVSFTFRRSRRGPCDCPYKLFCPDQQSPPQNTSLSENDATAEVLEIRHVQSVYDNIAPHFSDTRHKPWPNVRQFIDGLSPGAWLLDVGCGNGKYLGLNASLLQVGCDNSTGLLSIAQGRGHETVLCNCLALPFRDASYDAVICIAVLHHLASPERRMAGLRELVRVLRSSGRGLVYVWALEQTMAHRPSSYLKQKTSKNAANVKTTEAAEMNGTPSLPVHENRTQFVQQDMFVPWKLKAKTSEASTSEIQQVYHRFYHTFRDGELEQMCSNIDDINILKSFYDEGNWCIIFEKK</sequence>
<dbReference type="Proteomes" id="UP000694843">
    <property type="component" value="Unplaced"/>
</dbReference>
<dbReference type="InterPro" id="IPR029063">
    <property type="entry name" value="SAM-dependent_MTases_sf"/>
</dbReference>
<evidence type="ECO:0000256" key="2">
    <source>
        <dbReference type="ARBA" id="ARBA00022603"/>
    </source>
</evidence>
<dbReference type="Pfam" id="PF13532">
    <property type="entry name" value="2OG-FeII_Oxy_2"/>
    <property type="match status" value="1"/>
</dbReference>
<reference evidence="8" key="1">
    <citation type="submission" date="2025-08" db="UniProtKB">
        <authorList>
            <consortium name="RefSeq"/>
        </authorList>
    </citation>
    <scope>IDENTIFICATION</scope>
    <source>
        <tissue evidence="8">Whole organism</tissue>
    </source>
</reference>
<dbReference type="SUPFAM" id="SSF53335">
    <property type="entry name" value="S-adenosyl-L-methionine-dependent methyltransferases"/>
    <property type="match status" value="1"/>
</dbReference>
<dbReference type="InterPro" id="IPR037151">
    <property type="entry name" value="AlkB-like_sf"/>
</dbReference>
<gene>
    <name evidence="8" type="primary">LOC108668231</name>
</gene>
<dbReference type="Gene3D" id="3.40.50.150">
    <property type="entry name" value="Vaccinia Virus protein VP39"/>
    <property type="match status" value="1"/>
</dbReference>
<dbReference type="InterPro" id="IPR005123">
    <property type="entry name" value="Oxoglu/Fe-dep_dioxygenase_dom"/>
</dbReference>
<comment type="cofactor">
    <cofactor evidence="1">
        <name>Fe(2+)</name>
        <dbReference type="ChEBI" id="CHEBI:29033"/>
    </cofactor>
</comment>
<dbReference type="SUPFAM" id="SSF54928">
    <property type="entry name" value="RNA-binding domain, RBD"/>
    <property type="match status" value="1"/>
</dbReference>
<dbReference type="InterPro" id="IPR013216">
    <property type="entry name" value="Methyltransf_11"/>
</dbReference>
<evidence type="ECO:0000256" key="1">
    <source>
        <dbReference type="ARBA" id="ARBA00001954"/>
    </source>
</evidence>
<dbReference type="GeneID" id="108668231"/>
<dbReference type="GO" id="GO:0008757">
    <property type="term" value="F:S-adenosylmethionine-dependent methyltransferase activity"/>
    <property type="evidence" value="ECO:0007669"/>
    <property type="project" value="InterPro"/>
</dbReference>
<proteinExistence type="predicted"/>
<dbReference type="PANTHER" id="PTHR13069:SF21">
    <property type="entry name" value="ALKYLATED DNA REPAIR PROTEIN ALKB HOMOLOG 8"/>
    <property type="match status" value="1"/>
</dbReference>
<evidence type="ECO:0000313" key="8">
    <source>
        <dbReference type="RefSeq" id="XP_018010891.1"/>
    </source>
</evidence>
<feature type="domain" description="Fe2OG dioxygenase" evidence="6">
    <location>
        <begin position="219"/>
        <end position="353"/>
    </location>
</feature>
<dbReference type="GO" id="GO:0002098">
    <property type="term" value="P:tRNA wobble uridine modification"/>
    <property type="evidence" value="ECO:0007669"/>
    <property type="project" value="TreeGrafter"/>
</dbReference>
<evidence type="ECO:0000259" key="6">
    <source>
        <dbReference type="PROSITE" id="PS51471"/>
    </source>
</evidence>
<evidence type="ECO:0000256" key="3">
    <source>
        <dbReference type="ARBA" id="ARBA00022679"/>
    </source>
</evidence>
<dbReference type="AlphaFoldDB" id="A0A8B7NBG4"/>
<protein>
    <submittedName>
        <fullName evidence="8">Alkylated DNA repair protein alkB homolog 8 isoform X1</fullName>
    </submittedName>
</protein>
<keyword evidence="7" id="KW-1185">Reference proteome</keyword>
<dbReference type="InterPro" id="IPR035979">
    <property type="entry name" value="RBD_domain_sf"/>
</dbReference>
<dbReference type="CDD" id="cd02440">
    <property type="entry name" value="AdoMet_MTases"/>
    <property type="match status" value="1"/>
</dbReference>
<dbReference type="SUPFAM" id="SSF51197">
    <property type="entry name" value="Clavaminate synthase-like"/>
    <property type="match status" value="1"/>
</dbReference>
<dbReference type="InterPro" id="IPR051422">
    <property type="entry name" value="AlkB_tRNA_MeTrf/Diox"/>
</dbReference>
<dbReference type="GO" id="GO:0106335">
    <property type="term" value="F:tRNA (5-carboxymethyluridine(34)-5-O)-methyltransferase activity"/>
    <property type="evidence" value="ECO:0007669"/>
    <property type="project" value="TreeGrafter"/>
</dbReference>
<dbReference type="Gene3D" id="2.60.120.590">
    <property type="entry name" value="Alpha-ketoglutarate-dependent dioxygenase AlkB-like"/>
    <property type="match status" value="1"/>
</dbReference>
<dbReference type="PANTHER" id="PTHR13069">
    <property type="entry name" value="ALKYLATED DNA REPAIR PROTEIN ALKB HOMOLOG 8"/>
    <property type="match status" value="1"/>
</dbReference>
<dbReference type="KEGG" id="hazt:108668231"/>
<dbReference type="PROSITE" id="PS51471">
    <property type="entry name" value="FE2OG_OXY"/>
    <property type="match status" value="1"/>
</dbReference>
<dbReference type="RefSeq" id="XP_018010891.1">
    <property type="nucleotide sequence ID" value="XM_018155402.2"/>
</dbReference>
<dbReference type="GO" id="GO:0005634">
    <property type="term" value="C:nucleus"/>
    <property type="evidence" value="ECO:0007669"/>
    <property type="project" value="TreeGrafter"/>
</dbReference>
<dbReference type="GO" id="GO:0000049">
    <property type="term" value="F:tRNA binding"/>
    <property type="evidence" value="ECO:0007669"/>
    <property type="project" value="TreeGrafter"/>
</dbReference>
<keyword evidence="2" id="KW-0489">Methyltransferase</keyword>
<keyword evidence="3" id="KW-0808">Transferase</keyword>
<evidence type="ECO:0000256" key="4">
    <source>
        <dbReference type="ARBA" id="ARBA00022833"/>
    </source>
</evidence>
<name>A0A8B7NBG4_HYAAZ</name>
<organism evidence="7 8">
    <name type="scientific">Hyalella azteca</name>
    <name type="common">Amphipod</name>
    <dbReference type="NCBI Taxonomy" id="294128"/>
    <lineage>
        <taxon>Eukaryota</taxon>
        <taxon>Metazoa</taxon>
        <taxon>Ecdysozoa</taxon>
        <taxon>Arthropoda</taxon>
        <taxon>Crustacea</taxon>
        <taxon>Multicrustacea</taxon>
        <taxon>Malacostraca</taxon>
        <taxon>Eumalacostraca</taxon>
        <taxon>Peracarida</taxon>
        <taxon>Amphipoda</taxon>
        <taxon>Senticaudata</taxon>
        <taxon>Talitrida</taxon>
        <taxon>Talitroidea</taxon>
        <taxon>Hyalellidae</taxon>
        <taxon>Hyalella</taxon>
    </lineage>
</organism>
<dbReference type="InterPro" id="IPR027450">
    <property type="entry name" value="AlkB-like"/>
</dbReference>
<evidence type="ECO:0000313" key="7">
    <source>
        <dbReference type="Proteomes" id="UP000694843"/>
    </source>
</evidence>
<dbReference type="Pfam" id="PF08241">
    <property type="entry name" value="Methyltransf_11"/>
    <property type="match status" value="1"/>
</dbReference>
<dbReference type="OMA" id="KYLGCNP"/>